<keyword evidence="2" id="KW-0678">Repressor</keyword>
<dbReference type="NCBIfam" id="NF003995">
    <property type="entry name" value="PRK05472.2-4"/>
    <property type="match status" value="1"/>
</dbReference>
<dbReference type="InterPro" id="IPR036388">
    <property type="entry name" value="WH-like_DNA-bd_sf"/>
</dbReference>
<dbReference type="Pfam" id="PF02629">
    <property type="entry name" value="CoA_binding"/>
    <property type="match status" value="1"/>
</dbReference>
<keyword evidence="5" id="KW-0804">Transcription</keyword>
<evidence type="ECO:0000313" key="7">
    <source>
        <dbReference type="EMBL" id="HDN85490.1"/>
    </source>
</evidence>
<dbReference type="InterPro" id="IPR009718">
    <property type="entry name" value="Rex_DNA-bd_C_dom"/>
</dbReference>
<evidence type="ECO:0000256" key="2">
    <source>
        <dbReference type="ARBA" id="ARBA00022491"/>
    </source>
</evidence>
<evidence type="ECO:0000256" key="4">
    <source>
        <dbReference type="ARBA" id="ARBA00023125"/>
    </source>
</evidence>
<protein>
    <submittedName>
        <fullName evidence="7">Redox-sensing transcriptional repressor Rex</fullName>
    </submittedName>
</protein>
<dbReference type="HAMAP" id="MF_01131">
    <property type="entry name" value="Rex"/>
    <property type="match status" value="1"/>
</dbReference>
<reference evidence="7" key="1">
    <citation type="journal article" date="2020" name="mSystems">
        <title>Genome- and Community-Level Interaction Insights into Carbon Utilization and Element Cycling Functions of Hydrothermarchaeota in Hydrothermal Sediment.</title>
        <authorList>
            <person name="Zhou Z."/>
            <person name="Liu Y."/>
            <person name="Xu W."/>
            <person name="Pan J."/>
            <person name="Luo Z.H."/>
            <person name="Li M."/>
        </authorList>
    </citation>
    <scope>NUCLEOTIDE SEQUENCE [LARGE SCALE GENOMIC DNA]</scope>
    <source>
        <strain evidence="7">HyVt-219</strain>
    </source>
</reference>
<dbReference type="InterPro" id="IPR003781">
    <property type="entry name" value="CoA-bd"/>
</dbReference>
<dbReference type="Proteomes" id="UP000885660">
    <property type="component" value="Unassembled WGS sequence"/>
</dbReference>
<dbReference type="Gene3D" id="3.40.50.720">
    <property type="entry name" value="NAD(P)-binding Rossmann-like Domain"/>
    <property type="match status" value="1"/>
</dbReference>
<dbReference type="SMART" id="SM00881">
    <property type="entry name" value="CoA_binding"/>
    <property type="match status" value="1"/>
</dbReference>
<feature type="non-terminal residue" evidence="7">
    <location>
        <position position="174"/>
    </location>
</feature>
<dbReference type="SUPFAM" id="SSF51735">
    <property type="entry name" value="NAD(P)-binding Rossmann-fold domains"/>
    <property type="match status" value="1"/>
</dbReference>
<dbReference type="GO" id="GO:0045892">
    <property type="term" value="P:negative regulation of DNA-templated transcription"/>
    <property type="evidence" value="ECO:0007669"/>
    <property type="project" value="InterPro"/>
</dbReference>
<dbReference type="GO" id="GO:0051775">
    <property type="term" value="P:response to redox state"/>
    <property type="evidence" value="ECO:0007669"/>
    <property type="project" value="InterPro"/>
</dbReference>
<feature type="domain" description="CoA-binding" evidence="6">
    <location>
        <begin position="77"/>
        <end position="174"/>
    </location>
</feature>
<dbReference type="NCBIfam" id="NF003994">
    <property type="entry name" value="PRK05472.2-3"/>
    <property type="match status" value="1"/>
</dbReference>
<evidence type="ECO:0000259" key="6">
    <source>
        <dbReference type="SMART" id="SM00881"/>
    </source>
</evidence>
<dbReference type="InterPro" id="IPR022876">
    <property type="entry name" value="Tscrpt_rep_Rex"/>
</dbReference>
<evidence type="ECO:0000256" key="1">
    <source>
        <dbReference type="ARBA" id="ARBA00022490"/>
    </source>
</evidence>
<accession>A0A7V0N0J4</accession>
<keyword evidence="4" id="KW-0238">DNA-binding</keyword>
<name>A0A7V0N0J4_UNCAE</name>
<dbReference type="PANTHER" id="PTHR35786:SF1">
    <property type="entry name" value="REDOX-SENSING TRANSCRIPTIONAL REPRESSOR REX 1"/>
    <property type="match status" value="1"/>
</dbReference>
<dbReference type="EMBL" id="DRBC01000429">
    <property type="protein sequence ID" value="HDN85490.1"/>
    <property type="molecule type" value="Genomic_DNA"/>
</dbReference>
<dbReference type="Gene3D" id="1.10.10.10">
    <property type="entry name" value="Winged helix-like DNA-binding domain superfamily/Winged helix DNA-binding domain"/>
    <property type="match status" value="1"/>
</dbReference>
<evidence type="ECO:0000256" key="5">
    <source>
        <dbReference type="ARBA" id="ARBA00023163"/>
    </source>
</evidence>
<sequence length="174" mass="19427">MAKEKIPESVTRRLSLYLRYLRKMKEEENISSGKLAQLIGLSDVRIRKDLSYFGQFGTPRKGYKVRELREQISKALGLDRVWTIALVGVGKLGTALLGYPGFKKSGFYIKAGFDVKLGKIGKKIAGVPVYHPYQMPKIIREQKIQIGIIAVPAKAAQESADLLIISGIKAIFNF</sequence>
<dbReference type="InterPro" id="IPR036390">
    <property type="entry name" value="WH_DNA-bd_sf"/>
</dbReference>
<dbReference type="SUPFAM" id="SSF46785">
    <property type="entry name" value="Winged helix' DNA-binding domain"/>
    <property type="match status" value="1"/>
</dbReference>
<dbReference type="NCBIfam" id="NF003996">
    <property type="entry name" value="PRK05472.2-5"/>
    <property type="match status" value="1"/>
</dbReference>
<dbReference type="Pfam" id="PF06971">
    <property type="entry name" value="Put_DNA-bind_N"/>
    <property type="match status" value="1"/>
</dbReference>
<organism evidence="7">
    <name type="scientific">Aerophobetes bacterium</name>
    <dbReference type="NCBI Taxonomy" id="2030807"/>
    <lineage>
        <taxon>Bacteria</taxon>
        <taxon>Candidatus Aerophobota</taxon>
    </lineage>
</organism>
<dbReference type="AlphaFoldDB" id="A0A7V0N0J4"/>
<evidence type="ECO:0000256" key="3">
    <source>
        <dbReference type="ARBA" id="ARBA00023015"/>
    </source>
</evidence>
<keyword evidence="1" id="KW-0963">Cytoplasm</keyword>
<dbReference type="GO" id="GO:0003677">
    <property type="term" value="F:DNA binding"/>
    <property type="evidence" value="ECO:0007669"/>
    <property type="project" value="UniProtKB-KW"/>
</dbReference>
<comment type="caution">
    <text evidence="7">The sequence shown here is derived from an EMBL/GenBank/DDBJ whole genome shotgun (WGS) entry which is preliminary data.</text>
</comment>
<proteinExistence type="inferred from homology"/>
<gene>
    <name evidence="7" type="ORF">ENG47_07040</name>
</gene>
<keyword evidence="3" id="KW-0805">Transcription regulation</keyword>
<dbReference type="InterPro" id="IPR036291">
    <property type="entry name" value="NAD(P)-bd_dom_sf"/>
</dbReference>
<dbReference type="PANTHER" id="PTHR35786">
    <property type="entry name" value="REDOX-SENSING TRANSCRIPTIONAL REPRESSOR REX"/>
    <property type="match status" value="1"/>
</dbReference>